<proteinExistence type="predicted"/>
<dbReference type="InterPro" id="IPR011048">
    <property type="entry name" value="Haem_d1_sf"/>
</dbReference>
<sequence length="317" mass="35101">MIRTIFFLLCFLTLIGCSNQQISIPEFEEKPIIVSHLKSSDISFISNGKISTIPLSFTITDIVETTNFVVIGSKNDGVLYKLDFEENKIDSLTSKSEGISKLYYEESTGVLFIVNALENSVELVDVENGQTLTKIEVGQYPIDMIVSGEMGYVLNSESHSVSVIDLKKEEVLFNFPVLERPSGMLLVNDVLYIGGHGKSGVLNNQIYIYSATTGEMMGSKEVGLMPIDFSFDNNTEYIYVVCHGSNEVIKIDSQDLIVKDKLTVASNPNFINSDENYLYVTSLDGNELTIINLSTFRVIDTFTIDNGPFVVIPGGEL</sequence>
<accession>A0A223KQ25</accession>
<keyword evidence="2" id="KW-1185">Reference proteome</keyword>
<name>A0A223KQ25_9BACI</name>
<dbReference type="Gene3D" id="2.130.10.10">
    <property type="entry name" value="YVTN repeat-like/Quinoprotein amine dehydrogenase"/>
    <property type="match status" value="1"/>
</dbReference>
<dbReference type="PANTHER" id="PTHR47197">
    <property type="entry name" value="PROTEIN NIRF"/>
    <property type="match status" value="1"/>
</dbReference>
<reference evidence="1 2" key="1">
    <citation type="submission" date="2016-12" db="EMBL/GenBank/DDBJ databases">
        <title>The whole genome sequencing and assembly of Bacillus cohnii DSM 6307T strain.</title>
        <authorList>
            <person name="Lee Y.-J."/>
            <person name="Yi H."/>
            <person name="Bahn Y.-S."/>
            <person name="Kim J.F."/>
            <person name="Lee D.-W."/>
        </authorList>
    </citation>
    <scope>NUCLEOTIDE SEQUENCE [LARGE SCALE GENOMIC DNA]</scope>
    <source>
        <strain evidence="1 2">DSM 6307</strain>
    </source>
</reference>
<dbReference type="InterPro" id="IPR051200">
    <property type="entry name" value="Host-pathogen_enzymatic-act"/>
</dbReference>
<protein>
    <recommendedName>
        <fullName evidence="3">YncE family protein</fullName>
    </recommendedName>
</protein>
<dbReference type="SUPFAM" id="SSF51004">
    <property type="entry name" value="C-terminal (heme d1) domain of cytochrome cd1-nitrite reductase"/>
    <property type="match status" value="1"/>
</dbReference>
<dbReference type="AlphaFoldDB" id="A0A223KQ25"/>
<dbReference type="InterPro" id="IPR015943">
    <property type="entry name" value="WD40/YVTN_repeat-like_dom_sf"/>
</dbReference>
<dbReference type="STRING" id="1314751.GCA_001591425_01281"/>
<dbReference type="KEGG" id="bcoh:BC6307_09820"/>
<evidence type="ECO:0000313" key="1">
    <source>
        <dbReference type="EMBL" id="AST91559.1"/>
    </source>
</evidence>
<dbReference type="PANTHER" id="PTHR47197:SF3">
    <property type="entry name" value="DIHYDRO-HEME D1 DEHYDROGENASE"/>
    <property type="match status" value="1"/>
</dbReference>
<organism evidence="1 2">
    <name type="scientific">Sutcliffiella cohnii</name>
    <dbReference type="NCBI Taxonomy" id="33932"/>
    <lineage>
        <taxon>Bacteria</taxon>
        <taxon>Bacillati</taxon>
        <taxon>Bacillota</taxon>
        <taxon>Bacilli</taxon>
        <taxon>Bacillales</taxon>
        <taxon>Bacillaceae</taxon>
        <taxon>Sutcliffiella</taxon>
    </lineage>
</organism>
<dbReference type="EMBL" id="CP018866">
    <property type="protein sequence ID" value="AST91559.1"/>
    <property type="molecule type" value="Genomic_DNA"/>
</dbReference>
<dbReference type="PROSITE" id="PS51257">
    <property type="entry name" value="PROKAR_LIPOPROTEIN"/>
    <property type="match status" value="1"/>
</dbReference>
<gene>
    <name evidence="1" type="ORF">BC6307_09820</name>
</gene>
<evidence type="ECO:0000313" key="2">
    <source>
        <dbReference type="Proteomes" id="UP000215224"/>
    </source>
</evidence>
<evidence type="ECO:0008006" key="3">
    <source>
        <dbReference type="Google" id="ProtNLM"/>
    </source>
</evidence>
<dbReference type="RefSeq" id="WP_066413613.1">
    <property type="nucleotide sequence ID" value="NZ_CP018866.1"/>
</dbReference>
<dbReference type="Proteomes" id="UP000215224">
    <property type="component" value="Chromosome"/>
</dbReference>